<dbReference type="GO" id="GO:0005829">
    <property type="term" value="C:cytosol"/>
    <property type="evidence" value="ECO:0007669"/>
    <property type="project" value="TreeGrafter"/>
</dbReference>
<feature type="domain" description="UvrD-like helicase ATP-binding" evidence="13">
    <location>
        <begin position="6"/>
        <end position="288"/>
    </location>
</feature>
<evidence type="ECO:0000256" key="11">
    <source>
        <dbReference type="ARBA" id="ARBA00048988"/>
    </source>
</evidence>
<dbReference type="GO" id="GO:0016887">
    <property type="term" value="F:ATP hydrolysis activity"/>
    <property type="evidence" value="ECO:0007669"/>
    <property type="project" value="RHEA"/>
</dbReference>
<dbReference type="PROSITE" id="PS51217">
    <property type="entry name" value="UVRD_HELICASE_CTER"/>
    <property type="match status" value="1"/>
</dbReference>
<dbReference type="EMBL" id="ABCK01000007">
    <property type="protein sequence ID" value="EDM27872.1"/>
    <property type="molecule type" value="Genomic_DNA"/>
</dbReference>
<dbReference type="GO" id="GO:0003677">
    <property type="term" value="F:DNA binding"/>
    <property type="evidence" value="ECO:0007669"/>
    <property type="project" value="UniProtKB-KW"/>
</dbReference>
<gene>
    <name evidence="15" type="ORF">LNTAR_00685</name>
</gene>
<evidence type="ECO:0000256" key="8">
    <source>
        <dbReference type="ARBA" id="ARBA00034617"/>
    </source>
</evidence>
<dbReference type="AlphaFoldDB" id="A6DKH4"/>
<dbReference type="SUPFAM" id="SSF52540">
    <property type="entry name" value="P-loop containing nucleoside triphosphate hydrolases"/>
    <property type="match status" value="1"/>
</dbReference>
<keyword evidence="7" id="KW-0413">Isomerase</keyword>
<dbReference type="STRING" id="313628.LNTAR_00685"/>
<dbReference type="GO" id="GO:0000725">
    <property type="term" value="P:recombinational repair"/>
    <property type="evidence" value="ECO:0007669"/>
    <property type="project" value="TreeGrafter"/>
</dbReference>
<proteinExistence type="inferred from homology"/>
<evidence type="ECO:0000256" key="12">
    <source>
        <dbReference type="PROSITE-ProRule" id="PRU00560"/>
    </source>
</evidence>
<keyword evidence="3 12" id="KW-0378">Hydrolase</keyword>
<evidence type="ECO:0000259" key="13">
    <source>
        <dbReference type="PROSITE" id="PS51198"/>
    </source>
</evidence>
<keyword evidence="5 12" id="KW-0067">ATP-binding</keyword>
<dbReference type="Gene3D" id="1.10.486.10">
    <property type="entry name" value="PCRA, domain 4"/>
    <property type="match status" value="1"/>
</dbReference>
<evidence type="ECO:0000313" key="16">
    <source>
        <dbReference type="Proteomes" id="UP000004947"/>
    </source>
</evidence>
<feature type="binding site" evidence="12">
    <location>
        <begin position="27"/>
        <end position="34"/>
    </location>
    <ligand>
        <name>ATP</name>
        <dbReference type="ChEBI" id="CHEBI:30616"/>
    </ligand>
</feature>
<dbReference type="InterPro" id="IPR014016">
    <property type="entry name" value="UvrD-like_ATP-bd"/>
</dbReference>
<keyword evidence="16" id="KW-1185">Reference proteome</keyword>
<evidence type="ECO:0000256" key="9">
    <source>
        <dbReference type="ARBA" id="ARBA00034808"/>
    </source>
</evidence>
<evidence type="ECO:0000256" key="7">
    <source>
        <dbReference type="ARBA" id="ARBA00023235"/>
    </source>
</evidence>
<evidence type="ECO:0000313" key="15">
    <source>
        <dbReference type="EMBL" id="EDM27872.1"/>
    </source>
</evidence>
<dbReference type="GO" id="GO:0005524">
    <property type="term" value="F:ATP binding"/>
    <property type="evidence" value="ECO:0007669"/>
    <property type="project" value="UniProtKB-UniRule"/>
</dbReference>
<comment type="catalytic activity">
    <reaction evidence="8">
        <text>Couples ATP hydrolysis with the unwinding of duplex DNA by translocating in the 3'-5' direction.</text>
        <dbReference type="EC" id="5.6.2.4"/>
    </reaction>
</comment>
<reference evidence="15 16" key="1">
    <citation type="journal article" date="2010" name="J. Bacteriol.">
        <title>Genome sequence of Lentisphaera araneosa HTCC2155T, the type species of the order Lentisphaerales in the phylum Lentisphaerae.</title>
        <authorList>
            <person name="Thrash J.C."/>
            <person name="Cho J.C."/>
            <person name="Vergin K.L."/>
            <person name="Morris R.M."/>
            <person name="Giovannoni S.J."/>
        </authorList>
    </citation>
    <scope>NUCLEOTIDE SEQUENCE [LARGE SCALE GENOMIC DNA]</scope>
    <source>
        <strain evidence="15 16">HTCC2155</strain>
    </source>
</reference>
<evidence type="ECO:0000256" key="10">
    <source>
        <dbReference type="ARBA" id="ARBA00034923"/>
    </source>
</evidence>
<keyword evidence="6" id="KW-0238">DNA-binding</keyword>
<protein>
    <recommendedName>
        <fullName evidence="9">DNA 3'-5' helicase</fullName>
        <ecNumber evidence="9">5.6.2.4</ecNumber>
    </recommendedName>
    <alternativeName>
        <fullName evidence="10">DNA 3'-5' helicase II</fullName>
    </alternativeName>
</protein>
<organism evidence="15 16">
    <name type="scientific">Lentisphaera araneosa HTCC2155</name>
    <dbReference type="NCBI Taxonomy" id="313628"/>
    <lineage>
        <taxon>Bacteria</taxon>
        <taxon>Pseudomonadati</taxon>
        <taxon>Lentisphaerota</taxon>
        <taxon>Lentisphaeria</taxon>
        <taxon>Lentisphaerales</taxon>
        <taxon>Lentisphaeraceae</taxon>
        <taxon>Lentisphaera</taxon>
    </lineage>
</organism>
<comment type="catalytic activity">
    <reaction evidence="11">
        <text>ATP + H2O = ADP + phosphate + H(+)</text>
        <dbReference type="Rhea" id="RHEA:13065"/>
        <dbReference type="ChEBI" id="CHEBI:15377"/>
        <dbReference type="ChEBI" id="CHEBI:15378"/>
        <dbReference type="ChEBI" id="CHEBI:30616"/>
        <dbReference type="ChEBI" id="CHEBI:43474"/>
        <dbReference type="ChEBI" id="CHEBI:456216"/>
        <dbReference type="EC" id="5.6.2.4"/>
    </reaction>
</comment>
<dbReference type="OrthoDB" id="9810135at2"/>
<evidence type="ECO:0000256" key="4">
    <source>
        <dbReference type="ARBA" id="ARBA00022806"/>
    </source>
</evidence>
<keyword evidence="4 12" id="KW-0347">Helicase</keyword>
<dbReference type="Pfam" id="PF13361">
    <property type="entry name" value="UvrD_C"/>
    <property type="match status" value="1"/>
</dbReference>
<dbReference type="Gene3D" id="3.40.50.300">
    <property type="entry name" value="P-loop containing nucleotide triphosphate hydrolases"/>
    <property type="match status" value="2"/>
</dbReference>
<comment type="caution">
    <text evidence="15">The sequence shown here is derived from an EMBL/GenBank/DDBJ whole genome shotgun (WGS) entry which is preliminary data.</text>
</comment>
<dbReference type="GO" id="GO:0043138">
    <property type="term" value="F:3'-5' DNA helicase activity"/>
    <property type="evidence" value="ECO:0007669"/>
    <property type="project" value="UniProtKB-EC"/>
</dbReference>
<evidence type="ECO:0000256" key="1">
    <source>
        <dbReference type="ARBA" id="ARBA00009922"/>
    </source>
</evidence>
<evidence type="ECO:0000259" key="14">
    <source>
        <dbReference type="PROSITE" id="PS51217"/>
    </source>
</evidence>
<dbReference type="Gene3D" id="1.10.10.160">
    <property type="match status" value="1"/>
</dbReference>
<dbReference type="CDD" id="cd18807">
    <property type="entry name" value="SF1_C_UvrD"/>
    <property type="match status" value="1"/>
</dbReference>
<keyword evidence="2 12" id="KW-0547">Nucleotide-binding</keyword>
<dbReference type="RefSeq" id="WP_007278386.1">
    <property type="nucleotide sequence ID" value="NZ_ABCK01000007.1"/>
</dbReference>
<evidence type="ECO:0000256" key="3">
    <source>
        <dbReference type="ARBA" id="ARBA00022801"/>
    </source>
</evidence>
<evidence type="ECO:0000256" key="5">
    <source>
        <dbReference type="ARBA" id="ARBA00022840"/>
    </source>
</evidence>
<dbReference type="PROSITE" id="PS51198">
    <property type="entry name" value="UVRD_HELICASE_ATP_BIND"/>
    <property type="match status" value="1"/>
</dbReference>
<dbReference type="eggNOG" id="COG0210">
    <property type="taxonomic scope" value="Bacteria"/>
</dbReference>
<dbReference type="EC" id="5.6.2.4" evidence="9"/>
<dbReference type="PANTHER" id="PTHR11070">
    <property type="entry name" value="UVRD / RECB / PCRA DNA HELICASE FAMILY MEMBER"/>
    <property type="match status" value="1"/>
</dbReference>
<dbReference type="InterPro" id="IPR013986">
    <property type="entry name" value="DExx_box_DNA_helicase_dom_sf"/>
</dbReference>
<feature type="domain" description="UvrD-like helicase C-terminal" evidence="14">
    <location>
        <begin position="289"/>
        <end position="570"/>
    </location>
</feature>
<dbReference type="PANTHER" id="PTHR11070:SF2">
    <property type="entry name" value="ATP-DEPENDENT DNA HELICASE SRS2"/>
    <property type="match status" value="1"/>
</dbReference>
<sequence>MSVLLDRLNDEQRQAVTTTEKPLLILAGAGTGKTMVVTSRIAFIVQSGRAEPGEILAVTFTNKAANEMKERAGRLIGQKAVKDLWVSTFHSFGMKILRKYAYQAGYAPDFTLAEYGDQVGLIKQGLNELGLVEDGMSQDPKAILSLISMAKAKNQVPEDLEESSDPWEQRIGGIYRYYQEYLHALNILDFDDLLMLTVRLLQKDEKVRQLLQDKFKYVMVDEFQDTNHIQMELLHALLPKHEPNICVVGDDDQSIYSWRGAEVANILAFPQIFPGGKLIKLEQNYRSNNVILNAANKVISINSQRHVKNLWSAQEGGEKLKVVACGSEEREAKAIADTILNKVNGRQNTYGDCAILYRSNHQSRALEDAMRRGRIPYKIIGDTSFYERKEVRDALAFLKIIHNPRDDFSFLRVLDVPPRGIGPRTIKTLREKAVENKTSVYDLLRNPQFMENFGRSSDALMKFNNRVEEFRQKFQEKVPLAGLVEQYFEGVGYIEGLGRMYKPREDAEKRYQNVLEIIHTIEGREKEDKRCIPLQEYLESVSLMEEYRRRQEKDEDPNAVMLLTVHASKGLEFPSVFVTGMEKNLFPHEKSAGLKALAEERRLFYVALTRAKSDLILTWSKMRKAGRRMSQRMPSQFLGELPKDLVDHCLPQDLLKKLSREEFLEQMKNWKIDN</sequence>
<name>A6DKH4_9BACT</name>
<dbReference type="Pfam" id="PF00580">
    <property type="entry name" value="UvrD-helicase"/>
    <property type="match status" value="1"/>
</dbReference>
<evidence type="ECO:0000256" key="2">
    <source>
        <dbReference type="ARBA" id="ARBA00022741"/>
    </source>
</evidence>
<dbReference type="CDD" id="cd17932">
    <property type="entry name" value="DEXQc_UvrD"/>
    <property type="match status" value="1"/>
</dbReference>
<dbReference type="Proteomes" id="UP000004947">
    <property type="component" value="Unassembled WGS sequence"/>
</dbReference>
<dbReference type="InterPro" id="IPR014017">
    <property type="entry name" value="DNA_helicase_UvrD-like_C"/>
</dbReference>
<accession>A6DKH4</accession>
<dbReference type="InterPro" id="IPR000212">
    <property type="entry name" value="DNA_helicase_UvrD/REP"/>
</dbReference>
<evidence type="ECO:0000256" key="6">
    <source>
        <dbReference type="ARBA" id="ARBA00023125"/>
    </source>
</evidence>
<dbReference type="InterPro" id="IPR027417">
    <property type="entry name" value="P-loop_NTPase"/>
</dbReference>
<comment type="similarity">
    <text evidence="1">Belongs to the helicase family. UvrD subfamily.</text>
</comment>